<dbReference type="RefSeq" id="WP_139190601.1">
    <property type="nucleotide sequence ID" value="NZ_FMZZ01000004.1"/>
</dbReference>
<organism evidence="2 3">
    <name type="scientific">Actinokineospora iranica</name>
    <dbReference type="NCBI Taxonomy" id="1271860"/>
    <lineage>
        <taxon>Bacteria</taxon>
        <taxon>Bacillati</taxon>
        <taxon>Actinomycetota</taxon>
        <taxon>Actinomycetes</taxon>
        <taxon>Pseudonocardiales</taxon>
        <taxon>Pseudonocardiaceae</taxon>
        <taxon>Actinokineospora</taxon>
    </lineage>
</organism>
<evidence type="ECO:0000313" key="2">
    <source>
        <dbReference type="EMBL" id="SDC75907.1"/>
    </source>
</evidence>
<feature type="region of interest" description="Disordered" evidence="1">
    <location>
        <begin position="1"/>
        <end position="28"/>
    </location>
</feature>
<sequence length="157" mass="17510">MTPAEHSTPIQPRHVLGRNGEHSPTRHGESLDLCLSALRARRWHMWAYGNDPVQAFGATLTWPHVVDMIILWSPATALAYRTPRHPDTDPYCPTHVTGHYTGPALWATRWLLTITPPGNTLSALRPVGPDFAALLEMRLHPEKTWVPLPPPGPSDSR</sequence>
<evidence type="ECO:0000313" key="3">
    <source>
        <dbReference type="Proteomes" id="UP000199501"/>
    </source>
</evidence>
<dbReference type="AlphaFoldDB" id="A0A1G6P909"/>
<keyword evidence="3" id="KW-1185">Reference proteome</keyword>
<reference evidence="3" key="1">
    <citation type="submission" date="2016-10" db="EMBL/GenBank/DDBJ databases">
        <authorList>
            <person name="Varghese N."/>
            <person name="Submissions S."/>
        </authorList>
    </citation>
    <scope>NUCLEOTIDE SEQUENCE [LARGE SCALE GENOMIC DNA]</scope>
    <source>
        <strain evidence="3">IBRC-M 10403</strain>
    </source>
</reference>
<dbReference type="OrthoDB" id="3632723at2"/>
<gene>
    <name evidence="2" type="ORF">SAMN05216174_104148</name>
</gene>
<feature type="compositionally biased region" description="Basic and acidic residues" evidence="1">
    <location>
        <begin position="19"/>
        <end position="28"/>
    </location>
</feature>
<accession>A0A1G6P909</accession>
<protein>
    <submittedName>
        <fullName evidence="2">Uncharacterized protein</fullName>
    </submittedName>
</protein>
<dbReference type="EMBL" id="FMZZ01000004">
    <property type="protein sequence ID" value="SDC75907.1"/>
    <property type="molecule type" value="Genomic_DNA"/>
</dbReference>
<evidence type="ECO:0000256" key="1">
    <source>
        <dbReference type="SAM" id="MobiDB-lite"/>
    </source>
</evidence>
<dbReference type="Proteomes" id="UP000199501">
    <property type="component" value="Unassembled WGS sequence"/>
</dbReference>
<proteinExistence type="predicted"/>
<name>A0A1G6P909_9PSEU</name>
<dbReference type="STRING" id="1271860.SAMN05216174_104148"/>